<dbReference type="Proteomes" id="UP000830729">
    <property type="component" value="Chromosome"/>
</dbReference>
<dbReference type="KEGG" id="halx:M0R89_15425"/>
<accession>A0A8U0HSQ5</accession>
<evidence type="ECO:0000313" key="3">
    <source>
        <dbReference type="EMBL" id="UPV73917.1"/>
    </source>
</evidence>
<dbReference type="Pfam" id="PF24698">
    <property type="entry name" value="DUF7662"/>
    <property type="match status" value="1"/>
</dbReference>
<feature type="compositionally biased region" description="Polar residues" evidence="1">
    <location>
        <begin position="155"/>
        <end position="167"/>
    </location>
</feature>
<reference evidence="3 4" key="1">
    <citation type="submission" date="2022-04" db="EMBL/GenBank/DDBJ databases">
        <title>Diverse halophilic archaea isolated from saline environments.</title>
        <authorList>
            <person name="Cui H.-L."/>
        </authorList>
    </citation>
    <scope>NUCLEOTIDE SEQUENCE [LARGE SCALE GENOMIC DNA]</scope>
    <source>
        <strain evidence="3 4">XZYJT49</strain>
    </source>
</reference>
<gene>
    <name evidence="3" type="ORF">M0R89_15425</name>
</gene>
<evidence type="ECO:0000313" key="4">
    <source>
        <dbReference type="Proteomes" id="UP000830729"/>
    </source>
</evidence>
<dbReference type="AlphaFoldDB" id="A0A8U0HSQ5"/>
<keyword evidence="4" id="KW-1185">Reference proteome</keyword>
<feature type="region of interest" description="Disordered" evidence="1">
    <location>
        <begin position="155"/>
        <end position="176"/>
    </location>
</feature>
<dbReference type="Gene3D" id="3.40.1440.10">
    <property type="entry name" value="GIY-YIG endonuclease"/>
    <property type="match status" value="1"/>
</dbReference>
<dbReference type="RefSeq" id="WP_248649967.1">
    <property type="nucleotide sequence ID" value="NZ_CP096659.1"/>
</dbReference>
<name>A0A8U0HSQ5_9EURY</name>
<protein>
    <submittedName>
        <fullName evidence="3">GIY-YIG nuclease family protein</fullName>
    </submittedName>
</protein>
<dbReference type="EMBL" id="CP096659">
    <property type="protein sequence ID" value="UPV73917.1"/>
    <property type="molecule type" value="Genomic_DNA"/>
</dbReference>
<organism evidence="3 4">
    <name type="scientific">Halorussus limi</name>
    <dbReference type="NCBI Taxonomy" id="2938695"/>
    <lineage>
        <taxon>Archaea</taxon>
        <taxon>Methanobacteriati</taxon>
        <taxon>Methanobacteriota</taxon>
        <taxon>Stenosarchaea group</taxon>
        <taxon>Halobacteria</taxon>
        <taxon>Halobacteriales</taxon>
        <taxon>Haladaptataceae</taxon>
        <taxon>Halorussus</taxon>
    </lineage>
</organism>
<dbReference type="GeneID" id="72186618"/>
<feature type="domain" description="GIY-YIG" evidence="2">
    <location>
        <begin position="63"/>
        <end position="153"/>
    </location>
</feature>
<sequence>MDISDLTQKFEFVDTVTVERNEAGQIDLKMPQQRYEKSDETSVHQYGWGPFCKFHVDTSSFQERSGVYIFTANHQIVYVGEAVDIHSRIQYGYSNISPKNCFEGGQQTNCRINNAILEVIRNEGQVALWAMEAEDRKQREAALIEECDPSWNFESPTTVTDSPQQIAQADGPAKDRESIFNESTNQHQLTSSKYAPLYDHLKKADVNTLHLSFEEIEEILGVPLPASARKYAVWWNPTGHAHAEGWAELGWAAEPDLDSETVTFNKVH</sequence>
<dbReference type="CDD" id="cd10436">
    <property type="entry name" value="GIY-YIG_EndoII_Hpy188I_like"/>
    <property type="match status" value="1"/>
</dbReference>
<dbReference type="InterPro" id="IPR035901">
    <property type="entry name" value="GIY-YIG_endonuc_sf"/>
</dbReference>
<dbReference type="InterPro" id="IPR044556">
    <property type="entry name" value="EndoII-like_GIY-YIG"/>
</dbReference>
<proteinExistence type="predicted"/>
<evidence type="ECO:0000256" key="1">
    <source>
        <dbReference type="SAM" id="MobiDB-lite"/>
    </source>
</evidence>
<dbReference type="InterPro" id="IPR056079">
    <property type="entry name" value="DUF7662"/>
</dbReference>
<dbReference type="PROSITE" id="PS50164">
    <property type="entry name" value="GIY_YIG"/>
    <property type="match status" value="1"/>
</dbReference>
<dbReference type="SMART" id="SM00465">
    <property type="entry name" value="GIYc"/>
    <property type="match status" value="1"/>
</dbReference>
<evidence type="ECO:0000259" key="2">
    <source>
        <dbReference type="PROSITE" id="PS50164"/>
    </source>
</evidence>
<dbReference type="InterPro" id="IPR000305">
    <property type="entry name" value="GIY-YIG_endonuc"/>
</dbReference>